<feature type="domain" description="Fibrobacter succinogenes major paralogous" evidence="1">
    <location>
        <begin position="704"/>
        <end position="877"/>
    </location>
</feature>
<accession>A0A6J5LVS1</accession>
<organism evidence="2">
    <name type="scientific">uncultured Caudovirales phage</name>
    <dbReference type="NCBI Taxonomy" id="2100421"/>
    <lineage>
        <taxon>Viruses</taxon>
        <taxon>Duplodnaviria</taxon>
        <taxon>Heunggongvirae</taxon>
        <taxon>Uroviricota</taxon>
        <taxon>Caudoviricetes</taxon>
        <taxon>Peduoviridae</taxon>
        <taxon>Maltschvirus</taxon>
        <taxon>Maltschvirus maltsch</taxon>
    </lineage>
</organism>
<evidence type="ECO:0000259" key="1">
    <source>
        <dbReference type="Pfam" id="PF09603"/>
    </source>
</evidence>
<protein>
    <submittedName>
        <fullName evidence="2">Fibrobacter succinogenes major paralogous domain</fullName>
    </submittedName>
</protein>
<sequence length="878" mass="99415">MIYELYLEGRLADIRQDLGMQLSYAIDDVNKYGSRETSFSKTIVLPGTANNNRLLGFISELGSNNTYTFGAANINSNFNPSQTTKAELRANGLLLLKGVFRLTGIVKDGELIEYEGNLFGELGGFIATIGDKKLQDLSFSEYNHNYTYNNIVNSWNTINGSGYYYPLIDYGTYSDQKINYDYRTFRPALYVKEYIDKMFLPTGYTYESSFFNSSFFKKLIIPNNTAQLQKFVNKLLDVESPNTFTITASGGVVNDTHEFQIINLIDNFTGDGDPNFTYTGSTAEVKIDFVLKGNFVVSFTGGAIYVQLYKNNNLLFENKYESFFNPFNEGYGEIYYSNNIDLTNTDTISLQFIVSAAGTSTFTSQFISLKIESTTPVAAPLELNDNILFSDIIPRNILQKDFFTWILKMFNLYVTEDKLREKHLLIEPYKDYYDLSEYVDWTYKVARDKPWNIKPMGMLNGRFFEYKYKEDNDFYNENFKKKYNLPYGSILQDTEFQFAKDKQTTDIGFSPTVLIQYEGTAQRTKVLPAIYKKSKGNAVDQEERTDSNIRILMAKKITLDVASWNIIDTGVNQTFPGTPLGAALTSYGYAGHFDDPINPTVDINFGASEEIYFDPNVYPTDNLFNTYWSGYIGEIADKDSKLLTCHVYLTELDIAQLDFSKPVFIDGVLWRINKIMDFDASSGELTKVELLKIIDTSYPCAIGWTKTNYTGTTFRNGDIIPQVTDQTAWANLTTPAWCYYDNNSANDSIYGKLYNWYAVNDPRGFAPDGYRVPTDADWDVLVNCLGGESVAGGKMKSTSLWNAPNTGATNESLFNGFPNGVRFNSGFFGFIGDYGEWWSSTESSTSNAFLRSLGTGSSAIERINFNKNYGLSVRLIKE</sequence>
<proteinExistence type="predicted"/>
<dbReference type="EMBL" id="LR796337">
    <property type="protein sequence ID" value="CAB4137157.1"/>
    <property type="molecule type" value="Genomic_DNA"/>
</dbReference>
<dbReference type="Pfam" id="PF09603">
    <property type="entry name" value="Fib_succ_major"/>
    <property type="match status" value="1"/>
</dbReference>
<dbReference type="NCBIfam" id="TIGR02145">
    <property type="entry name" value="Fib_succ_major"/>
    <property type="match status" value="1"/>
</dbReference>
<name>A0A6J5LVS1_9CAUD</name>
<dbReference type="InterPro" id="IPR011871">
    <property type="entry name" value="Fib_succ_major"/>
</dbReference>
<evidence type="ECO:0000313" key="2">
    <source>
        <dbReference type="EMBL" id="CAB4137157.1"/>
    </source>
</evidence>
<reference evidence="2" key="1">
    <citation type="submission" date="2020-04" db="EMBL/GenBank/DDBJ databases">
        <authorList>
            <person name="Chiriac C."/>
            <person name="Salcher M."/>
            <person name="Ghai R."/>
            <person name="Kavagutti S V."/>
        </authorList>
    </citation>
    <scope>NUCLEOTIDE SEQUENCE</scope>
</reference>
<gene>
    <name evidence="2" type="ORF">UFOVP318_10</name>
</gene>